<protein>
    <submittedName>
        <fullName evidence="1">Uncharacterized protein</fullName>
    </submittedName>
</protein>
<dbReference type="EMBL" id="JAFEKC020000013">
    <property type="protein sequence ID" value="KAK0511453.1"/>
    <property type="molecule type" value="Genomic_DNA"/>
</dbReference>
<name>A0AA39V0S8_9LECA</name>
<organism evidence="1 2">
    <name type="scientific">Cladonia borealis</name>
    <dbReference type="NCBI Taxonomy" id="184061"/>
    <lineage>
        <taxon>Eukaryota</taxon>
        <taxon>Fungi</taxon>
        <taxon>Dikarya</taxon>
        <taxon>Ascomycota</taxon>
        <taxon>Pezizomycotina</taxon>
        <taxon>Lecanoromycetes</taxon>
        <taxon>OSLEUM clade</taxon>
        <taxon>Lecanoromycetidae</taxon>
        <taxon>Lecanorales</taxon>
        <taxon>Lecanorineae</taxon>
        <taxon>Cladoniaceae</taxon>
        <taxon>Cladonia</taxon>
    </lineage>
</organism>
<sequence length="418" mass="45557">MSGSTSVGDGNYSIIPSSGSRRTDAFTTSGQIDWIKLLKTPFGSSVGILSRMSAAQVDPYTVVGGQKLGNLFHLTSTGRNRILDELSKLQSFKSLGKALWFGVGVNHLVRILAKTEEGKMCVALCASMSEFYEISIAAEILIEMAKTSRAPEDLRPSILEWKALLDTCAGIFAASAFPGLAEKYMQLHPQCRALGYESFQSTTAKVRGCPSPERLAKVLLALGELTRGDLASFTIVGGADAGWLGAFAEWFFELSHRIVFGPTGEVLYSSLAPDQDVQVLIVYDNNGIVDVRQYDGSFTRACVAGRLDWNTILDSAFGPEFKKLSQNPQALGGALGSLARILKAVATAEGDVQLHFRMDRLHYNDTSYGRGFIMNIVCHFPELAPLRDRMEQALFGWPATAVFVKNNMLCHMKDTVVS</sequence>
<gene>
    <name evidence="1" type="ORF">JMJ35_006026</name>
</gene>
<evidence type="ECO:0000313" key="2">
    <source>
        <dbReference type="Proteomes" id="UP001166286"/>
    </source>
</evidence>
<proteinExistence type="predicted"/>
<accession>A0AA39V0S8</accession>
<reference evidence="1" key="1">
    <citation type="submission" date="2023-03" db="EMBL/GenBank/DDBJ databases">
        <title>Complete genome of Cladonia borealis.</title>
        <authorList>
            <person name="Park H."/>
        </authorList>
    </citation>
    <scope>NUCLEOTIDE SEQUENCE</scope>
    <source>
        <strain evidence="1">ANT050790</strain>
    </source>
</reference>
<comment type="caution">
    <text evidence="1">The sequence shown here is derived from an EMBL/GenBank/DDBJ whole genome shotgun (WGS) entry which is preliminary data.</text>
</comment>
<dbReference type="Proteomes" id="UP001166286">
    <property type="component" value="Unassembled WGS sequence"/>
</dbReference>
<keyword evidence="2" id="KW-1185">Reference proteome</keyword>
<evidence type="ECO:0000313" key="1">
    <source>
        <dbReference type="EMBL" id="KAK0511453.1"/>
    </source>
</evidence>
<dbReference type="AlphaFoldDB" id="A0AA39V0S8"/>